<evidence type="ECO:0000256" key="2">
    <source>
        <dbReference type="ARBA" id="ARBA00011353"/>
    </source>
</evidence>
<evidence type="ECO:0000256" key="3">
    <source>
        <dbReference type="ARBA" id="ARBA00023242"/>
    </source>
</evidence>
<dbReference type="InterPro" id="IPR023780">
    <property type="entry name" value="Chromo_domain"/>
</dbReference>
<dbReference type="EMBL" id="LGTZ01002525">
    <property type="protein sequence ID" value="OJD13012.1"/>
    <property type="molecule type" value="Genomic_DNA"/>
</dbReference>
<evidence type="ECO:0000313" key="5">
    <source>
        <dbReference type="EMBL" id="OJD13012.1"/>
    </source>
</evidence>
<dbReference type="PROSITE" id="PS50013">
    <property type="entry name" value="CHROMO_2"/>
    <property type="match status" value="1"/>
</dbReference>
<protein>
    <recommendedName>
        <fullName evidence="4">Chromo domain-containing protein</fullName>
    </recommendedName>
</protein>
<dbReference type="Proteomes" id="UP000242791">
    <property type="component" value="Unassembled WGS sequence"/>
</dbReference>
<dbReference type="GO" id="GO:0006338">
    <property type="term" value="P:chromatin remodeling"/>
    <property type="evidence" value="ECO:0007669"/>
    <property type="project" value="UniProtKB-ARBA"/>
</dbReference>
<organism evidence="5 6">
    <name type="scientific">Blastomyces percursus</name>
    <dbReference type="NCBI Taxonomy" id="1658174"/>
    <lineage>
        <taxon>Eukaryota</taxon>
        <taxon>Fungi</taxon>
        <taxon>Dikarya</taxon>
        <taxon>Ascomycota</taxon>
        <taxon>Pezizomycotina</taxon>
        <taxon>Eurotiomycetes</taxon>
        <taxon>Eurotiomycetidae</taxon>
        <taxon>Onygenales</taxon>
        <taxon>Ajellomycetaceae</taxon>
        <taxon>Blastomyces</taxon>
    </lineage>
</organism>
<keyword evidence="3" id="KW-0539">Nucleus</keyword>
<dbReference type="InterPro" id="IPR000953">
    <property type="entry name" value="Chromo/chromo_shadow_dom"/>
</dbReference>
<dbReference type="Gene3D" id="2.40.50.40">
    <property type="match status" value="1"/>
</dbReference>
<sequence>PPGIVGEDNELEWEIEAILDDRTNRRRREYLVKWVGYDRPTWEPASAMEDTAALDAYESSLAPVGGDNVTG</sequence>
<accession>A0A1J9QAR0</accession>
<dbReference type="OrthoDB" id="433924at2759"/>
<evidence type="ECO:0000259" key="4">
    <source>
        <dbReference type="PROSITE" id="PS50013"/>
    </source>
</evidence>
<name>A0A1J9QAR0_9EURO</name>
<evidence type="ECO:0000313" key="6">
    <source>
        <dbReference type="Proteomes" id="UP000242791"/>
    </source>
</evidence>
<feature type="domain" description="Chromo" evidence="4">
    <location>
        <begin position="13"/>
        <end position="58"/>
    </location>
</feature>
<dbReference type="AlphaFoldDB" id="A0A1J9QAR0"/>
<dbReference type="Pfam" id="PF00385">
    <property type="entry name" value="Chromo"/>
    <property type="match status" value="1"/>
</dbReference>
<comment type="subcellular location">
    <subcellularLocation>
        <location evidence="1">Nucleus</location>
    </subcellularLocation>
</comment>
<evidence type="ECO:0000256" key="1">
    <source>
        <dbReference type="ARBA" id="ARBA00004123"/>
    </source>
</evidence>
<dbReference type="VEuPathDB" id="FungiDB:ACJ73_09259"/>
<dbReference type="SMART" id="SM00298">
    <property type="entry name" value="CHROMO"/>
    <property type="match status" value="1"/>
</dbReference>
<dbReference type="InterPro" id="IPR051219">
    <property type="entry name" value="Heterochromatin_chromo-domain"/>
</dbReference>
<dbReference type="InterPro" id="IPR016197">
    <property type="entry name" value="Chromo-like_dom_sf"/>
</dbReference>
<keyword evidence="6" id="KW-1185">Reference proteome</keyword>
<reference evidence="5 6" key="1">
    <citation type="submission" date="2015-08" db="EMBL/GenBank/DDBJ databases">
        <title>Emmonsia species relationships and genome sequence.</title>
        <authorList>
            <person name="Cuomo C.A."/>
            <person name="Schwartz I.S."/>
            <person name="Kenyon C."/>
            <person name="De Hoog G.S."/>
            <person name="Govender N.P."/>
            <person name="Botha A."/>
            <person name="Moreno L."/>
            <person name="De Vries M."/>
            <person name="Munoz J.F."/>
            <person name="Stielow J.B."/>
        </authorList>
    </citation>
    <scope>NUCLEOTIDE SEQUENCE [LARGE SCALE GENOMIC DNA]</scope>
    <source>
        <strain evidence="5 6">EI222</strain>
    </source>
</reference>
<dbReference type="PANTHER" id="PTHR22812">
    <property type="entry name" value="CHROMOBOX PROTEIN"/>
    <property type="match status" value="1"/>
</dbReference>
<feature type="non-terminal residue" evidence="5">
    <location>
        <position position="1"/>
    </location>
</feature>
<dbReference type="SUPFAM" id="SSF54160">
    <property type="entry name" value="Chromo domain-like"/>
    <property type="match status" value="1"/>
</dbReference>
<gene>
    <name evidence="5" type="ORF">ACJ73_09259</name>
</gene>
<comment type="caution">
    <text evidence="5">The sequence shown here is derived from an EMBL/GenBank/DDBJ whole genome shotgun (WGS) entry which is preliminary data.</text>
</comment>
<comment type="subunit">
    <text evidence="2">Component of the NuA4 histone acetyltransferase complex.</text>
</comment>
<dbReference type="GO" id="GO:0005634">
    <property type="term" value="C:nucleus"/>
    <property type="evidence" value="ECO:0007669"/>
    <property type="project" value="UniProtKB-SubCell"/>
</dbReference>
<proteinExistence type="predicted"/>